<evidence type="ECO:0000256" key="6">
    <source>
        <dbReference type="ARBA" id="ARBA00022679"/>
    </source>
</evidence>
<keyword evidence="3 10" id="KW-0963">Cytoplasm</keyword>
<keyword evidence="4 10" id="KW-0698">rRNA processing</keyword>
<evidence type="ECO:0000256" key="2">
    <source>
        <dbReference type="ARBA" id="ARBA00005528"/>
    </source>
</evidence>
<dbReference type="InterPro" id="IPR006700">
    <property type="entry name" value="RsmE"/>
</dbReference>
<dbReference type="InterPro" id="IPR029026">
    <property type="entry name" value="tRNA_m1G_MTases_N"/>
</dbReference>
<comment type="catalytic activity">
    <reaction evidence="9 10">
        <text>uridine(1498) in 16S rRNA + S-adenosyl-L-methionine = N(3)-methyluridine(1498) in 16S rRNA + S-adenosyl-L-homocysteine + H(+)</text>
        <dbReference type="Rhea" id="RHEA:42920"/>
        <dbReference type="Rhea" id="RHEA-COMP:10283"/>
        <dbReference type="Rhea" id="RHEA-COMP:10284"/>
        <dbReference type="ChEBI" id="CHEBI:15378"/>
        <dbReference type="ChEBI" id="CHEBI:57856"/>
        <dbReference type="ChEBI" id="CHEBI:59789"/>
        <dbReference type="ChEBI" id="CHEBI:65315"/>
        <dbReference type="ChEBI" id="CHEBI:74502"/>
        <dbReference type="EC" id="2.1.1.193"/>
    </reaction>
</comment>
<dbReference type="Proteomes" id="UP000030940">
    <property type="component" value="Chromosome"/>
</dbReference>
<dbReference type="NCBIfam" id="TIGR00046">
    <property type="entry name" value="RsmE family RNA methyltransferase"/>
    <property type="match status" value="1"/>
</dbReference>
<dbReference type="GO" id="GO:0070042">
    <property type="term" value="F:rRNA (uridine-N3-)-methyltransferase activity"/>
    <property type="evidence" value="ECO:0007669"/>
    <property type="project" value="TreeGrafter"/>
</dbReference>
<dbReference type="EMBL" id="CP009910">
    <property type="protein sequence ID" value="AJA89912.1"/>
    <property type="molecule type" value="Genomic_DNA"/>
</dbReference>
<gene>
    <name evidence="12" type="ORF">OY14_00300</name>
</gene>
<dbReference type="PANTHER" id="PTHR30027">
    <property type="entry name" value="RIBOSOMAL RNA SMALL SUBUNIT METHYLTRANSFERASE E"/>
    <property type="match status" value="1"/>
</dbReference>
<evidence type="ECO:0000313" key="12">
    <source>
        <dbReference type="EMBL" id="AJA89912.1"/>
    </source>
</evidence>
<keyword evidence="5 10" id="KW-0489">Methyltransferase</keyword>
<dbReference type="AlphaFoldDB" id="A0A0A7V105"/>
<dbReference type="InterPro" id="IPR046886">
    <property type="entry name" value="RsmE_MTase_dom"/>
</dbReference>
<evidence type="ECO:0000256" key="1">
    <source>
        <dbReference type="ARBA" id="ARBA00004496"/>
    </source>
</evidence>
<keyword evidence="6 10" id="KW-0808">Transferase</keyword>
<dbReference type="CDD" id="cd18084">
    <property type="entry name" value="RsmE-like"/>
    <property type="match status" value="1"/>
</dbReference>
<evidence type="ECO:0000256" key="9">
    <source>
        <dbReference type="ARBA" id="ARBA00047944"/>
    </source>
</evidence>
<keyword evidence="7 10" id="KW-0949">S-adenosyl-L-methionine</keyword>
<dbReference type="STRING" id="1245910.OY14_00300"/>
<dbReference type="HOGENOM" id="CLU_067442_1_1_12"/>
<dbReference type="NCBIfam" id="NF008701">
    <property type="entry name" value="PRK11713.5-5"/>
    <property type="match status" value="1"/>
</dbReference>
<comment type="subcellular location">
    <subcellularLocation>
        <location evidence="1 10">Cytoplasm</location>
    </subcellularLocation>
</comment>
<evidence type="ECO:0000256" key="8">
    <source>
        <dbReference type="ARBA" id="ARBA00025699"/>
    </source>
</evidence>
<reference evidence="12 13" key="1">
    <citation type="journal article" date="2015" name="Genome Announc.">
        <title>Genome Sequence of Borrelia chilensis VA1, a South American Member of the Lyme Borreliosis Group.</title>
        <authorList>
            <person name="Huang W."/>
            <person name="Ojaimi C."/>
            <person name="Fallon J.T."/>
            <person name="Travisany D."/>
            <person name="Maass A."/>
            <person name="Ivanova L."/>
            <person name="Tomova A."/>
            <person name="Gonzalez-Acuna D."/>
            <person name="Godfrey H.P."/>
            <person name="Cabello F.C."/>
        </authorList>
    </citation>
    <scope>NUCLEOTIDE SEQUENCE [LARGE SCALE GENOMIC DNA]</scope>
    <source>
        <strain evidence="12 13">VA1</strain>
    </source>
</reference>
<name>A0A0A7V105_9SPIR</name>
<evidence type="ECO:0000313" key="13">
    <source>
        <dbReference type="Proteomes" id="UP000030940"/>
    </source>
</evidence>
<dbReference type="PIRSF" id="PIRSF015601">
    <property type="entry name" value="MTase_slr0722"/>
    <property type="match status" value="1"/>
</dbReference>
<feature type="domain" description="Ribosomal RNA small subunit methyltransferase E methyltransferase" evidence="11">
    <location>
        <begin position="72"/>
        <end position="228"/>
    </location>
</feature>
<proteinExistence type="inferred from homology"/>
<dbReference type="Pfam" id="PF04452">
    <property type="entry name" value="Methyltrans_RNA"/>
    <property type="match status" value="1"/>
</dbReference>
<evidence type="ECO:0000256" key="7">
    <source>
        <dbReference type="ARBA" id="ARBA00022691"/>
    </source>
</evidence>
<sequence>MNLMLITSNEFKTGISPNDTRAEHLVKILKLKDNDKFKFGILGEKGIYYCIYKKDKKLFFKKSFKIGESNQLKKLNVLIGMIRPIVAKRIIKELASIGICEIIFFNTELTEKSYLNSKIFKNNDYEKHLITGAMQGGITHLPKIKIMKNLKDALKYIKQENFEIKILLEKNSEKNLIDIEKVNNATIIVGPERGFTEKEKQLITEHNFSSYSMSSNILRTETAVIAASIITVSKLINV</sequence>
<dbReference type="KEGG" id="bchi:OY14_00300"/>
<accession>A0A0A7V105</accession>
<evidence type="ECO:0000256" key="5">
    <source>
        <dbReference type="ARBA" id="ARBA00022603"/>
    </source>
</evidence>
<evidence type="ECO:0000259" key="11">
    <source>
        <dbReference type="Pfam" id="PF04452"/>
    </source>
</evidence>
<comment type="function">
    <text evidence="8 10">Specifically methylates the N3 position of the uracil ring of uridine 1498 (m3U1498) in 16S rRNA. Acts on the fully assembled 30S ribosomal subunit.</text>
</comment>
<dbReference type="PANTHER" id="PTHR30027:SF3">
    <property type="entry name" value="16S RRNA (URACIL(1498)-N(3))-METHYLTRANSFERASE"/>
    <property type="match status" value="1"/>
</dbReference>
<dbReference type="InterPro" id="IPR029028">
    <property type="entry name" value="Alpha/beta_knot_MTases"/>
</dbReference>
<comment type="similarity">
    <text evidence="2 10">Belongs to the RNA methyltransferase RsmE family.</text>
</comment>
<dbReference type="GO" id="GO:0005737">
    <property type="term" value="C:cytoplasm"/>
    <property type="evidence" value="ECO:0007669"/>
    <property type="project" value="UniProtKB-SubCell"/>
</dbReference>
<protein>
    <recommendedName>
        <fullName evidence="10">Ribosomal RNA small subunit methyltransferase E</fullName>
        <ecNumber evidence="10">2.1.1.193</ecNumber>
    </recommendedName>
</protein>
<evidence type="ECO:0000256" key="3">
    <source>
        <dbReference type="ARBA" id="ARBA00022490"/>
    </source>
</evidence>
<dbReference type="Gene3D" id="3.40.1280.10">
    <property type="match status" value="1"/>
</dbReference>
<evidence type="ECO:0000256" key="10">
    <source>
        <dbReference type="PIRNR" id="PIRNR015601"/>
    </source>
</evidence>
<dbReference type="GO" id="GO:0070475">
    <property type="term" value="P:rRNA base methylation"/>
    <property type="evidence" value="ECO:0007669"/>
    <property type="project" value="TreeGrafter"/>
</dbReference>
<evidence type="ECO:0000256" key="4">
    <source>
        <dbReference type="ARBA" id="ARBA00022552"/>
    </source>
</evidence>
<dbReference type="EC" id="2.1.1.193" evidence="10"/>
<organism evidence="12 13">
    <name type="scientific">Borreliella chilensis</name>
    <dbReference type="NCBI Taxonomy" id="1245910"/>
    <lineage>
        <taxon>Bacteria</taxon>
        <taxon>Pseudomonadati</taxon>
        <taxon>Spirochaetota</taxon>
        <taxon>Spirochaetia</taxon>
        <taxon>Spirochaetales</taxon>
        <taxon>Borreliaceae</taxon>
        <taxon>Borreliella</taxon>
    </lineage>
</organism>
<dbReference type="SUPFAM" id="SSF75217">
    <property type="entry name" value="alpha/beta knot"/>
    <property type="match status" value="1"/>
</dbReference>
<keyword evidence="13" id="KW-1185">Reference proteome</keyword>